<dbReference type="PANTHER" id="PTHR19446">
    <property type="entry name" value="REVERSE TRANSCRIPTASES"/>
    <property type="match status" value="1"/>
</dbReference>
<dbReference type="EMBL" id="JAANIT010001742">
    <property type="protein sequence ID" value="KAG1538918.1"/>
    <property type="molecule type" value="Genomic_DNA"/>
</dbReference>
<dbReference type="InterPro" id="IPR000477">
    <property type="entry name" value="RT_dom"/>
</dbReference>
<reference evidence="2" key="1">
    <citation type="journal article" date="2020" name="Microb. Genom.">
        <title>Genetic diversity of clinical and environmental Mucorales isolates obtained from an investigation of mucormycosis cases among solid organ transplant recipients.</title>
        <authorList>
            <person name="Nguyen M.H."/>
            <person name="Kaul D."/>
            <person name="Muto C."/>
            <person name="Cheng S.J."/>
            <person name="Richter R.A."/>
            <person name="Bruno V.M."/>
            <person name="Liu G."/>
            <person name="Beyhan S."/>
            <person name="Sundermann A.J."/>
            <person name="Mounaud S."/>
            <person name="Pasculle A.W."/>
            <person name="Nierman W.C."/>
            <person name="Driscoll E."/>
            <person name="Cumbie R."/>
            <person name="Clancy C.J."/>
            <person name="Dupont C.L."/>
        </authorList>
    </citation>
    <scope>NUCLEOTIDE SEQUENCE</scope>
    <source>
        <strain evidence="2">GL16</strain>
    </source>
</reference>
<dbReference type="Pfam" id="PF00078">
    <property type="entry name" value="RVT_1"/>
    <property type="match status" value="1"/>
</dbReference>
<dbReference type="InterPro" id="IPR043502">
    <property type="entry name" value="DNA/RNA_pol_sf"/>
</dbReference>
<evidence type="ECO:0000259" key="1">
    <source>
        <dbReference type="PROSITE" id="PS50878"/>
    </source>
</evidence>
<comment type="caution">
    <text evidence="2">The sequence shown here is derived from an EMBL/GenBank/DDBJ whole genome shotgun (WGS) entry which is preliminary data.</text>
</comment>
<dbReference type="SUPFAM" id="SSF56672">
    <property type="entry name" value="DNA/RNA polymerases"/>
    <property type="match status" value="1"/>
</dbReference>
<gene>
    <name evidence="2" type="ORF">G6F51_009468</name>
</gene>
<dbReference type="Proteomes" id="UP000717996">
    <property type="component" value="Unassembled WGS sequence"/>
</dbReference>
<name>A0A9P7C7I8_RHIOR</name>
<sequence length="363" mass="40962">MISSDAEIDILRAGKRWIENNEKSARYLKRTAESRNIKRNITKIVHPETGLECLDIKAKLDAASNFYSTLYSVLLNGAKHIISSISFDDILDGSRRTHHKSSPGMDGLPYEILHLIIGHPSCKSLVLEVYNDAINKALFPKSWQQTCLVLLPKTGDLTSLSNWRPISLINTDCKVFTRIMNSWIMGISSKLITRFQSGFMYNRFGFPDKFIKCIHDLFFGNSISVNMNGSLSDSIQQVRGLRQGDSISPILFNLAIEPFLLSILHIEIIDDYCLKARRFNSDLQLTAPRSVKLLAYADDILIFTNSKEEFLELQGSLKVYNGASNSQVNYSELVAFPLAGGNTFNNRELKELISHNGLRWFGS</sequence>
<evidence type="ECO:0000313" key="3">
    <source>
        <dbReference type="Proteomes" id="UP000717996"/>
    </source>
</evidence>
<evidence type="ECO:0000313" key="2">
    <source>
        <dbReference type="EMBL" id="KAG1538918.1"/>
    </source>
</evidence>
<dbReference type="AlphaFoldDB" id="A0A9P7C7I8"/>
<organism evidence="2 3">
    <name type="scientific">Rhizopus oryzae</name>
    <name type="common">Mucormycosis agent</name>
    <name type="synonym">Rhizopus arrhizus var. delemar</name>
    <dbReference type="NCBI Taxonomy" id="64495"/>
    <lineage>
        <taxon>Eukaryota</taxon>
        <taxon>Fungi</taxon>
        <taxon>Fungi incertae sedis</taxon>
        <taxon>Mucoromycota</taxon>
        <taxon>Mucoromycotina</taxon>
        <taxon>Mucoromycetes</taxon>
        <taxon>Mucorales</taxon>
        <taxon>Mucorineae</taxon>
        <taxon>Rhizopodaceae</taxon>
        <taxon>Rhizopus</taxon>
    </lineage>
</organism>
<accession>A0A9P7C7I8</accession>
<proteinExistence type="predicted"/>
<protein>
    <recommendedName>
        <fullName evidence="1">Reverse transcriptase domain-containing protein</fullName>
    </recommendedName>
</protein>
<dbReference type="PROSITE" id="PS50878">
    <property type="entry name" value="RT_POL"/>
    <property type="match status" value="1"/>
</dbReference>
<dbReference type="OrthoDB" id="2207227at2759"/>
<feature type="domain" description="Reverse transcriptase" evidence="1">
    <location>
        <begin position="132"/>
        <end position="363"/>
    </location>
</feature>